<reference evidence="6 7" key="1">
    <citation type="submission" date="2016-02" db="EMBL/GenBank/DDBJ databases">
        <title>Genome sequencing of a beta-galactosidase producing bacteria Rhizobium sp. 59.</title>
        <authorList>
            <person name="Wang D."/>
            <person name="Kot W."/>
            <person name="Qin Y."/>
            <person name="Hansen L."/>
            <person name="Naqvi K."/>
            <person name="Rensing C."/>
        </authorList>
    </citation>
    <scope>NUCLEOTIDE SEQUENCE [LARGE SCALE GENOMIC DNA]</scope>
    <source>
        <strain evidence="6 7">59</strain>
    </source>
</reference>
<accession>A0A657LSX8</accession>
<sequence>MVVLVKYEGLNVIKARGRWYVYVRETKEKLLGGFEGSRDDLMKRLAMPDFMAKYNSRRLLQSSLTYEPGTLGDLVRWFETECPKYQTLADATKNDYSVAFKHLRPIFHTEVSQITQSDLYDIRDKCAIEKWPRFADKMIAALSTMFSQGVKRKKIPSNPARGMDKAHKANPNTNREWMADEVSAAIEAAPPHIKTILFLARYAGFRGQTIAVLKWREYQDDPSYGKCFRVVTRKNNEVLWVPAAVELQEHLAGVDKTSTLIATRQNGATWDNEVQMQTDVSHFLRALEKDGKVGAGTTLHGLRVTYAADLRRSGADAGDIAAALGDKSERMGTHYTRHVESEAKVIRAFKGKQFNP</sequence>
<evidence type="ECO:0000256" key="1">
    <source>
        <dbReference type="ARBA" id="ARBA00008857"/>
    </source>
</evidence>
<dbReference type="GO" id="GO:0003677">
    <property type="term" value="F:DNA binding"/>
    <property type="evidence" value="ECO:0007669"/>
    <property type="project" value="UniProtKB-KW"/>
</dbReference>
<proteinExistence type="inferred from homology"/>
<dbReference type="GO" id="GO:0015074">
    <property type="term" value="P:DNA integration"/>
    <property type="evidence" value="ECO:0007669"/>
    <property type="project" value="UniProtKB-KW"/>
</dbReference>
<dbReference type="OrthoDB" id="8201432at2"/>
<dbReference type="Proteomes" id="UP000182661">
    <property type="component" value="Unassembled WGS sequence"/>
</dbReference>
<dbReference type="GO" id="GO:0006310">
    <property type="term" value="P:DNA recombination"/>
    <property type="evidence" value="ECO:0007669"/>
    <property type="project" value="UniProtKB-KW"/>
</dbReference>
<keyword evidence="7" id="KW-1185">Reference proteome</keyword>
<dbReference type="PROSITE" id="PS51898">
    <property type="entry name" value="TYR_RECOMBINASE"/>
    <property type="match status" value="1"/>
</dbReference>
<keyword evidence="3" id="KW-0238">DNA-binding</keyword>
<dbReference type="InterPro" id="IPR050808">
    <property type="entry name" value="Phage_Integrase"/>
</dbReference>
<name>A0A657LSX8_9HYPH</name>
<dbReference type="AlphaFoldDB" id="A0A657LSX8"/>
<dbReference type="InterPro" id="IPR011010">
    <property type="entry name" value="DNA_brk_join_enz"/>
</dbReference>
<evidence type="ECO:0000259" key="5">
    <source>
        <dbReference type="PROSITE" id="PS51898"/>
    </source>
</evidence>
<organism evidence="6 7">
    <name type="scientific">Pararhizobium antarcticum</name>
    <dbReference type="NCBI Taxonomy" id="1798805"/>
    <lineage>
        <taxon>Bacteria</taxon>
        <taxon>Pseudomonadati</taxon>
        <taxon>Pseudomonadota</taxon>
        <taxon>Alphaproteobacteria</taxon>
        <taxon>Hyphomicrobiales</taxon>
        <taxon>Rhizobiaceae</taxon>
        <taxon>Rhizobium/Agrobacterium group</taxon>
        <taxon>Pararhizobium</taxon>
    </lineage>
</organism>
<dbReference type="RefSeq" id="WP_071832991.1">
    <property type="nucleotide sequence ID" value="NZ_LSRP01000082.1"/>
</dbReference>
<dbReference type="EMBL" id="LSRP01000082">
    <property type="protein sequence ID" value="OJF97618.1"/>
    <property type="molecule type" value="Genomic_DNA"/>
</dbReference>
<feature type="domain" description="Tyr recombinase" evidence="5">
    <location>
        <begin position="168"/>
        <end position="350"/>
    </location>
</feature>
<keyword evidence="2" id="KW-0229">DNA integration</keyword>
<evidence type="ECO:0000313" key="6">
    <source>
        <dbReference type="EMBL" id="OJF97618.1"/>
    </source>
</evidence>
<dbReference type="Gene3D" id="1.10.443.10">
    <property type="entry name" value="Intergrase catalytic core"/>
    <property type="match status" value="1"/>
</dbReference>
<evidence type="ECO:0000256" key="2">
    <source>
        <dbReference type="ARBA" id="ARBA00022908"/>
    </source>
</evidence>
<gene>
    <name evidence="6" type="ORF">AX760_16795</name>
</gene>
<dbReference type="PANTHER" id="PTHR30629">
    <property type="entry name" value="PROPHAGE INTEGRASE"/>
    <property type="match status" value="1"/>
</dbReference>
<dbReference type="PANTHER" id="PTHR30629:SF2">
    <property type="entry name" value="PROPHAGE INTEGRASE INTS-RELATED"/>
    <property type="match status" value="1"/>
</dbReference>
<dbReference type="Gene3D" id="1.10.150.130">
    <property type="match status" value="1"/>
</dbReference>
<protein>
    <submittedName>
        <fullName evidence="6">Integrase</fullName>
    </submittedName>
</protein>
<dbReference type="InterPro" id="IPR002104">
    <property type="entry name" value="Integrase_catalytic"/>
</dbReference>
<evidence type="ECO:0000313" key="7">
    <source>
        <dbReference type="Proteomes" id="UP000182661"/>
    </source>
</evidence>
<comment type="caution">
    <text evidence="6">The sequence shown here is derived from an EMBL/GenBank/DDBJ whole genome shotgun (WGS) entry which is preliminary data.</text>
</comment>
<evidence type="ECO:0000256" key="3">
    <source>
        <dbReference type="ARBA" id="ARBA00023125"/>
    </source>
</evidence>
<dbReference type="InterPro" id="IPR013762">
    <property type="entry name" value="Integrase-like_cat_sf"/>
</dbReference>
<dbReference type="InterPro" id="IPR010998">
    <property type="entry name" value="Integrase_recombinase_N"/>
</dbReference>
<keyword evidence="4" id="KW-0233">DNA recombination</keyword>
<comment type="similarity">
    <text evidence="1">Belongs to the 'phage' integrase family.</text>
</comment>
<evidence type="ECO:0000256" key="4">
    <source>
        <dbReference type="ARBA" id="ARBA00023172"/>
    </source>
</evidence>
<dbReference type="SUPFAM" id="SSF56349">
    <property type="entry name" value="DNA breaking-rejoining enzymes"/>
    <property type="match status" value="1"/>
</dbReference>
<dbReference type="Pfam" id="PF00589">
    <property type="entry name" value="Phage_integrase"/>
    <property type="match status" value="1"/>
</dbReference>